<reference evidence="1" key="1">
    <citation type="submission" date="2018-07" db="EMBL/GenBank/DDBJ databases">
        <authorList>
            <person name="Quirk P.G."/>
            <person name="Krulwich T.A."/>
        </authorList>
    </citation>
    <scope>NUCLEOTIDE SEQUENCE</scope>
</reference>
<accession>A0A336LLC5</accession>
<dbReference type="EMBL" id="UFQT01000043">
    <property type="protein sequence ID" value="SSX18770.1"/>
    <property type="molecule type" value="Genomic_DNA"/>
</dbReference>
<gene>
    <name evidence="1" type="primary">CSON010689</name>
</gene>
<sequence length="102" mass="12043">MKFKYCLRHRFNSLTVTSDLISIFRFCCPLIKIGPTHPTFRADTTCDTISCVIWSSSNINFPVQLKMIEKNLHFVLIDWVWVVSWKILMLRFPQNPICHPEN</sequence>
<dbReference type="AlphaFoldDB" id="A0A336LLC5"/>
<proteinExistence type="predicted"/>
<dbReference type="VEuPathDB" id="VectorBase:CSON010689"/>
<name>A0A336LLC5_CULSO</name>
<evidence type="ECO:0000313" key="1">
    <source>
        <dbReference type="EMBL" id="SSX18770.1"/>
    </source>
</evidence>
<organism evidence="1">
    <name type="scientific">Culicoides sonorensis</name>
    <name type="common">Biting midge</name>
    <dbReference type="NCBI Taxonomy" id="179676"/>
    <lineage>
        <taxon>Eukaryota</taxon>
        <taxon>Metazoa</taxon>
        <taxon>Ecdysozoa</taxon>
        <taxon>Arthropoda</taxon>
        <taxon>Hexapoda</taxon>
        <taxon>Insecta</taxon>
        <taxon>Pterygota</taxon>
        <taxon>Neoptera</taxon>
        <taxon>Endopterygota</taxon>
        <taxon>Diptera</taxon>
        <taxon>Nematocera</taxon>
        <taxon>Chironomoidea</taxon>
        <taxon>Ceratopogonidae</taxon>
        <taxon>Ceratopogoninae</taxon>
        <taxon>Culicoides</taxon>
        <taxon>Monoculicoides</taxon>
    </lineage>
</organism>
<protein>
    <submittedName>
        <fullName evidence="1">CSON010689 protein</fullName>
    </submittedName>
</protein>